<dbReference type="SUPFAM" id="SSF57756">
    <property type="entry name" value="Retrovirus zinc finger-like domains"/>
    <property type="match status" value="1"/>
</dbReference>
<dbReference type="PANTHER" id="PTHR22639:SF3">
    <property type="entry name" value="ZINC FINGER CCHC DOMAIN-CONTAINING PROTEIN 3"/>
    <property type="match status" value="1"/>
</dbReference>
<evidence type="ECO:0000259" key="4">
    <source>
        <dbReference type="SMART" id="SM00343"/>
    </source>
</evidence>
<feature type="domain" description="CCHC-type" evidence="4">
    <location>
        <begin position="413"/>
        <end position="429"/>
    </location>
</feature>
<evidence type="ECO:0000313" key="6">
    <source>
        <dbReference type="Proteomes" id="UP000565441"/>
    </source>
</evidence>
<feature type="compositionally biased region" description="Polar residues" evidence="3">
    <location>
        <begin position="540"/>
        <end position="569"/>
    </location>
</feature>
<dbReference type="GO" id="GO:0008270">
    <property type="term" value="F:zinc ion binding"/>
    <property type="evidence" value="ECO:0007669"/>
    <property type="project" value="InterPro"/>
</dbReference>
<proteinExistence type="predicted"/>
<feature type="region of interest" description="Disordered" evidence="3">
    <location>
        <begin position="518"/>
        <end position="596"/>
    </location>
</feature>
<dbReference type="Gene3D" id="4.10.60.10">
    <property type="entry name" value="Zinc finger, CCHC-type"/>
    <property type="match status" value="1"/>
</dbReference>
<evidence type="ECO:0000256" key="1">
    <source>
        <dbReference type="ARBA" id="ARBA00022664"/>
    </source>
</evidence>
<feature type="domain" description="CCHC-type" evidence="4">
    <location>
        <begin position="453"/>
        <end position="472"/>
    </location>
</feature>
<evidence type="ECO:0000313" key="5">
    <source>
        <dbReference type="EMBL" id="KAF5372347.1"/>
    </source>
</evidence>
<dbReference type="InterPro" id="IPR036875">
    <property type="entry name" value="Znf_CCHC_sf"/>
</dbReference>
<accession>A0A8H5GWM8</accession>
<dbReference type="Proteomes" id="UP000565441">
    <property type="component" value="Unassembled WGS sequence"/>
</dbReference>
<dbReference type="InterPro" id="IPR001878">
    <property type="entry name" value="Znf_CCHC"/>
</dbReference>
<dbReference type="AlphaFoldDB" id="A0A8H5GWM8"/>
<keyword evidence="6" id="KW-1185">Reference proteome</keyword>
<sequence length="596" mass="66009">MATAQPAHKPTANTRPKTTASNTKVTAKQPPLSISKKPNIDNGKKGTLRKAQWGDPSEEEDGETDDEESIFDAQLSERHLRSLGLIRSKEEPSAMTLSRTLGVIANYEGIVENPSTRNIVLACSYLVANLGPNDIAEAVSEAIAKQMENIHEEIKLTFQTAREELREDLVEAATKISEQTLQANNAIQETAKSMEKTATSYRDVLASNPPASNIPFTSNGNIDPRTRAREAIRMRQVLVDVDEANDKADLKSASVSQLVDKANTAIKTVDPKTKFEVCAVKRLNNGGILFEANNDAAARWINKNAEAFANALSQGAILQRRTFNMIARFVSVDFDPTSGIQLFALQEKNNIPQDSIATIKWIKLIEHRSPTQRTAHLAIKLYDQTVANDLAVRGLFILGERIGVEKDKKEPVRCYKCQGWDHLAATCVKSRNFCGRCGDTTHMTRDCTSQDLYCTPCGRQGHVSGDRRQCPAYRAKRDELNARMPENSMPYFPTDEPWTHSTAQRASQARNMTYNPQITVQAPQSQRQRKNTGRQPPVSRETSLAPPSTYQGRSLSPNPPETNKNQPATGPNAVQRASREPSVAPYYRGSLPPDSR</sequence>
<feature type="region of interest" description="Disordered" evidence="3">
    <location>
        <begin position="488"/>
        <end position="507"/>
    </location>
</feature>
<dbReference type="InterPro" id="IPR042509">
    <property type="entry name" value="ZCCHC3"/>
</dbReference>
<evidence type="ECO:0000256" key="3">
    <source>
        <dbReference type="SAM" id="MobiDB-lite"/>
    </source>
</evidence>
<evidence type="ECO:0000256" key="2">
    <source>
        <dbReference type="SAM" id="Coils"/>
    </source>
</evidence>
<organism evidence="5 6">
    <name type="scientific">Tricholomella constricta</name>
    <dbReference type="NCBI Taxonomy" id="117010"/>
    <lineage>
        <taxon>Eukaryota</taxon>
        <taxon>Fungi</taxon>
        <taxon>Dikarya</taxon>
        <taxon>Basidiomycota</taxon>
        <taxon>Agaricomycotina</taxon>
        <taxon>Agaricomycetes</taxon>
        <taxon>Agaricomycetidae</taxon>
        <taxon>Agaricales</taxon>
        <taxon>Tricholomatineae</taxon>
        <taxon>Lyophyllaceae</taxon>
        <taxon>Tricholomella</taxon>
    </lineage>
</organism>
<name>A0A8H5GWM8_9AGAR</name>
<comment type="caution">
    <text evidence="5">The sequence shown here is derived from an EMBL/GenBank/DDBJ whole genome shotgun (WGS) entry which is preliminary data.</text>
</comment>
<dbReference type="OrthoDB" id="4230923at2759"/>
<dbReference type="PANTHER" id="PTHR22639">
    <property type="entry name" value="GAG-RELATED PROTEIN"/>
    <property type="match status" value="1"/>
</dbReference>
<feature type="compositionally biased region" description="Polar residues" evidence="3">
    <location>
        <begin position="11"/>
        <end position="26"/>
    </location>
</feature>
<dbReference type="GO" id="GO:0003690">
    <property type="term" value="F:double-stranded DNA binding"/>
    <property type="evidence" value="ECO:0007669"/>
    <property type="project" value="InterPro"/>
</dbReference>
<reference evidence="5 6" key="1">
    <citation type="journal article" date="2020" name="ISME J.">
        <title>Uncovering the hidden diversity of litter-decomposition mechanisms in mushroom-forming fungi.</title>
        <authorList>
            <person name="Floudas D."/>
            <person name="Bentzer J."/>
            <person name="Ahren D."/>
            <person name="Johansson T."/>
            <person name="Persson P."/>
            <person name="Tunlid A."/>
        </authorList>
    </citation>
    <scope>NUCLEOTIDE SEQUENCE [LARGE SCALE GENOMIC DNA]</scope>
    <source>
        <strain evidence="5 6">CBS 661.87</strain>
    </source>
</reference>
<keyword evidence="1" id="KW-0507">mRNA processing</keyword>
<feature type="domain" description="CCHC-type" evidence="4">
    <location>
        <begin position="433"/>
        <end position="449"/>
    </location>
</feature>
<dbReference type="GO" id="GO:0003723">
    <property type="term" value="F:RNA binding"/>
    <property type="evidence" value="ECO:0007669"/>
    <property type="project" value="InterPro"/>
</dbReference>
<feature type="compositionally biased region" description="Acidic residues" evidence="3">
    <location>
        <begin position="56"/>
        <end position="70"/>
    </location>
</feature>
<dbReference type="EMBL" id="JAACJP010000043">
    <property type="protein sequence ID" value="KAF5372347.1"/>
    <property type="molecule type" value="Genomic_DNA"/>
</dbReference>
<gene>
    <name evidence="5" type="ORF">D9615_009260</name>
</gene>
<keyword evidence="2" id="KW-0175">Coiled coil</keyword>
<dbReference type="GO" id="GO:0006397">
    <property type="term" value="P:mRNA processing"/>
    <property type="evidence" value="ECO:0007669"/>
    <property type="project" value="UniProtKB-KW"/>
</dbReference>
<feature type="coiled-coil region" evidence="2">
    <location>
        <begin position="144"/>
        <end position="182"/>
    </location>
</feature>
<dbReference type="SMART" id="SM00343">
    <property type="entry name" value="ZnF_C2HC"/>
    <property type="match status" value="3"/>
</dbReference>
<feature type="region of interest" description="Disordered" evidence="3">
    <location>
        <begin position="1"/>
        <end position="70"/>
    </location>
</feature>
<protein>
    <recommendedName>
        <fullName evidence="4">CCHC-type domain-containing protein</fullName>
    </recommendedName>
</protein>